<dbReference type="PANTHER" id="PTHR19327">
    <property type="entry name" value="GOLGIN"/>
    <property type="match status" value="1"/>
</dbReference>
<feature type="coiled-coil region" evidence="1">
    <location>
        <begin position="191"/>
        <end position="264"/>
    </location>
</feature>
<dbReference type="InterPro" id="IPR000237">
    <property type="entry name" value="GRIP_dom"/>
</dbReference>
<dbReference type="SUPFAM" id="SSF101283">
    <property type="entry name" value="GRIP domain"/>
    <property type="match status" value="1"/>
</dbReference>
<feature type="coiled-coil region" evidence="1">
    <location>
        <begin position="1319"/>
        <end position="1756"/>
    </location>
</feature>
<feature type="coiled-coil region" evidence="1">
    <location>
        <begin position="1981"/>
        <end position="2150"/>
    </location>
</feature>
<dbReference type="GO" id="GO:0031267">
    <property type="term" value="F:small GTPase binding"/>
    <property type="evidence" value="ECO:0007669"/>
    <property type="project" value="TreeGrafter"/>
</dbReference>
<dbReference type="CTD" id="2803"/>
<feature type="coiled-coil region" evidence="1">
    <location>
        <begin position="2175"/>
        <end position="2202"/>
    </location>
</feature>
<feature type="compositionally biased region" description="Polar residues" evidence="2">
    <location>
        <begin position="103"/>
        <end position="115"/>
    </location>
</feature>
<feature type="compositionally biased region" description="Polar residues" evidence="2">
    <location>
        <begin position="83"/>
        <end position="94"/>
    </location>
</feature>
<feature type="region of interest" description="Disordered" evidence="2">
    <location>
        <begin position="1"/>
        <end position="52"/>
    </location>
</feature>
<evidence type="ECO:0000313" key="5">
    <source>
        <dbReference type="RefSeq" id="XP_032126048.1"/>
    </source>
</evidence>
<feature type="coiled-coil region" evidence="1">
    <location>
        <begin position="336"/>
        <end position="1057"/>
    </location>
</feature>
<dbReference type="PROSITE" id="PS50913">
    <property type="entry name" value="GRIP"/>
    <property type="match status" value="1"/>
</dbReference>
<organism evidence="4 5">
    <name type="scientific">Sapajus apella</name>
    <name type="common">Brown-capped capuchin</name>
    <name type="synonym">Cebus apella</name>
    <dbReference type="NCBI Taxonomy" id="9515"/>
    <lineage>
        <taxon>Eukaryota</taxon>
        <taxon>Metazoa</taxon>
        <taxon>Chordata</taxon>
        <taxon>Craniata</taxon>
        <taxon>Vertebrata</taxon>
        <taxon>Euteleostomi</taxon>
        <taxon>Mammalia</taxon>
        <taxon>Eutheria</taxon>
        <taxon>Euarchontoglires</taxon>
        <taxon>Primates</taxon>
        <taxon>Haplorrhini</taxon>
        <taxon>Platyrrhini</taxon>
        <taxon>Cebidae</taxon>
        <taxon>Cebinae</taxon>
        <taxon>Sapajus</taxon>
    </lineage>
</organism>
<evidence type="ECO:0000259" key="3">
    <source>
        <dbReference type="PROSITE" id="PS50913"/>
    </source>
</evidence>
<reference evidence="5" key="1">
    <citation type="submission" date="2025-08" db="UniProtKB">
        <authorList>
            <consortium name="RefSeq"/>
        </authorList>
    </citation>
    <scope>IDENTIFICATION</scope>
    <source>
        <tissue evidence="5">Blood</tissue>
    </source>
</reference>
<feature type="region of interest" description="Disordered" evidence="2">
    <location>
        <begin position="78"/>
        <end position="115"/>
    </location>
</feature>
<gene>
    <name evidence="5" type="primary">GOLGA4</name>
</gene>
<dbReference type="Proteomes" id="UP000504640">
    <property type="component" value="Unplaced"/>
</dbReference>
<sequence length="2286" mass="266757">MFKKLKQKISEEQQQLQQALAPTQASSNSSTPTRTRSRTSSFTEQLDEGTPNRELLAGMIAEPAFLSEYTIFALDSSKHPKTQSDSVNASTHATKSPDRVNGSEPTIPQSGDTQSFAQKLQLRVPSVESLFRSPIKESLFRSSSKESLVRTSSRESLNRLDLDCSSATFDPPSDMDSEAEDLVGNSDSLNKEQLIQRLQRMERSLSSYRGKYSELVTAYQMLQREKKKLQGILSQSQDKSLRRIAELREELQMDQQAKKHLQEEFDASLEEKDQYISVLQTQVSLLKQRLRNGPMNVDVLKPVPQLEPQAEVFSKEENPESDVEPVVEDGTSVKTLETLQQRVKRQENLLKRCKETIQSHKEQCTLLTSEKEALQEQLDERLQELEKIKDLHMAEKTKLITQLRDAKNLIEQLEQDKGMVIAETKRQMHETLEIKEEEIAQLRSHIKQMTTQGEELRELKEKSERAAFEELEKALSTAQKTEEARRKLKAEMDEQIKTIEKTSEEERISLQQELTRAKQEVVDVMKKSSEEQIAKLQKLHEKELARKEQELTKKLQTREREFQEQMKVALEKSQSEYLKISQEKEQQESLAREELELQKKAILTESENKLRELQQEAETYRTRILELESSLEKSLQENKNQSKDLAVHLEAEQNKHNKEITIMVAKHKTELESLKHQQDGLWNEKLQVLKQQYQTEMEKLREKCEQEKETLLKDKAILFQAHIEEMNEKTLEKLDVKQTELESLSSELSEVLKALHKLEEEHSILKDQTDKMKQELEAKMDEQKNHHQQQVQSIIKEHQVSMQRTEKALKDQINQLELLLKEKDEHLKEHQAHVENLEADIKRTEGELQQASAKLVGFQSYQSTTHEQTKAYENELAQLQQKLLDVEAERILLTKQVAEVETQKKDVCTELDAHKIQVQDLMQQLEKQNSEMEQKVKDLTQVYDSKLEDSNREQEQTKQILMEKENMILQMTEGQKKEIEVLTQKLSAKEDSIHILNEEYETKFKNQEKKMEKIKQKAKEMQETLKKKLLDQEAKLKKELENTVLELSQKEKQFNAKMLEMAQANSAGISDAVSRLETNQKEQIESLNEAHRRELNDVQSIWEKKLNQQAEELQEIHKIQLQEKEQEVAELKQKILLFGCEKEEMNKEITWLKEERVKQDTALHELQEQLKQKSAHVNSLAQDETKLKAHLEKLEVDLNNSLKENTFLQEQLVELKMLAEEDKRKVSELTGKLKTTDEEFQSLKSSHERSNKSLEDKSLQFKKLSEEIAIQLDICCKRTEALLEAKTNELINLSSSKTNAILSRISHCQHHTTKVKEALIIKTCTVSELEAKLRQLTEEQNTLNTSFQQATHQLEEKENQIKSMKADIESLVTEKEALQKEGGNQQQAASEKESCITQLKKELSENINAVTMMKEELKEKTSEISSLSKQLTDLNVQLQNSISLSEKEAAISSLNKQYDEEKHELLDQVQDLSLKVDTLSKEKISALEQADHWSNKFSEWKKKAQSRFTQYQNTIKELQIQLELKSKEAHEKDEQINLLKEDLDQQNKRFDCLKGEMEDKKSKMEKKECSLETELKTQTARIVELEDHITQKTTEIESLNEVLKNYSQQKDIENKELVQKLEHFQELGEEKDNRVKEAEEKVLTLEKQVDSMKAEVETKKKELEHVNLSVKSKEEELKALEDRLESESAAKLAELKKKAEQKIAAIKKQLLSQMEEKEEQYKKDTESHLSELNAKLQEREREVHILEEQLKSVKSSQSETLIIPRSAKNVAACTKQEGADSQDCVQKMYEEEISVLQRNLTEKEKLLQRLEQEKEETLSSRSEMQCKYQELLIKLEHSEAKQREDQVMIDHLQEELEERNKKYSLIVSQHVEEGGGKNNTEAKHNLENVVDDVQKILQEKELTCQILEQKIKELDSCLVRQKEAHRVAMEELTSKYEKLQALQQQIDGKNKPTELLEENTEEKSKSHLVQSKLSSNMEGQHNDLEFKLAGAEREKQKLGKEIVRLQKDLRMLRKEHQQELEILKKEYEQEREEKIKQEQEDLELKHNSTLKQLMREFNTQLAQKEQELEMTIKETISKAQEVEAELLESHQEETNQLLKKIAEKDDDLKRTAKTYEEILDAREEEMTAKVMDLQTQLEELQKKYQQKLEQKENPGNENETIMELQTQLAQKTTLISDWKLKEQEFREQIHNLEDRLKKYEKNVYATTVGTPYKGGNLYHTDVSLFGEPTEFEYLRKVLFEYMMGRETKTMAKVITTVLKFPDDQTQKILEREDARLMFTSPRSGIF</sequence>
<dbReference type="Gene3D" id="1.10.220.60">
    <property type="entry name" value="GRIP domain"/>
    <property type="match status" value="1"/>
</dbReference>
<dbReference type="PANTHER" id="PTHR19327:SF0">
    <property type="entry name" value="GOLGIN SUBFAMILY A MEMBER 4"/>
    <property type="match status" value="1"/>
</dbReference>
<keyword evidence="4" id="KW-1185">Reference proteome</keyword>
<dbReference type="Pfam" id="PF01465">
    <property type="entry name" value="GRIP"/>
    <property type="match status" value="1"/>
</dbReference>
<evidence type="ECO:0000313" key="4">
    <source>
        <dbReference type="Proteomes" id="UP000504640"/>
    </source>
</evidence>
<dbReference type="GO" id="GO:0005794">
    <property type="term" value="C:Golgi apparatus"/>
    <property type="evidence" value="ECO:0007669"/>
    <property type="project" value="TreeGrafter"/>
</dbReference>
<dbReference type="Gene3D" id="1.10.287.1490">
    <property type="match status" value="1"/>
</dbReference>
<evidence type="ECO:0000256" key="2">
    <source>
        <dbReference type="SAM" id="MobiDB-lite"/>
    </source>
</evidence>
<proteinExistence type="predicted"/>
<dbReference type="SMART" id="SM00755">
    <property type="entry name" value="Grip"/>
    <property type="match status" value="1"/>
</dbReference>
<evidence type="ECO:0000256" key="1">
    <source>
        <dbReference type="SAM" id="Coils"/>
    </source>
</evidence>
<dbReference type="RefSeq" id="XP_032126048.1">
    <property type="nucleotide sequence ID" value="XM_032270157.1"/>
</dbReference>
<feature type="coiled-coil region" evidence="1">
    <location>
        <begin position="1879"/>
        <end position="1949"/>
    </location>
</feature>
<feature type="compositionally biased region" description="Low complexity" evidence="2">
    <location>
        <begin position="12"/>
        <end position="43"/>
    </location>
</feature>
<dbReference type="GO" id="GO:0048193">
    <property type="term" value="P:Golgi vesicle transport"/>
    <property type="evidence" value="ECO:0007669"/>
    <property type="project" value="TreeGrafter"/>
</dbReference>
<keyword evidence="1" id="KW-0175">Coiled coil</keyword>
<feature type="domain" description="GRIP" evidence="3">
    <location>
        <begin position="2224"/>
        <end position="2271"/>
    </location>
</feature>
<accession>A0A6J3H672</accession>
<feature type="coiled-coil region" evidence="1">
    <location>
        <begin position="1081"/>
        <end position="1239"/>
    </location>
</feature>
<protein>
    <submittedName>
        <fullName evidence="5">Golgin subfamily A member 4 isoform X1</fullName>
    </submittedName>
</protein>
<name>A0A6J3H672_SAPAP</name>
<dbReference type="GeneID" id="116544056"/>
<feature type="coiled-coil region" evidence="1">
    <location>
        <begin position="1786"/>
        <end position="1841"/>
    </location>
</feature>